<keyword evidence="3" id="KW-1185">Reference proteome</keyword>
<sequence length="203" mass="23071">MATKTPDATLRERAAALGLYGLLARWHAIEAEPWLRPLIEAEEDERCRRSLARRLEGAKIGAFKPIADFDWTHPRKIDREAIEALFELDFLREHTNVVLIGSGGVGKTMIARNLAHRAIRAGHTVRVVEAAQMLGDLAAQPDTTRLRKRLRRYTSPALLVVDEVGYMSYGQGYADLLFQVVSQRYQRLSTIVTTNRIFSEWQE</sequence>
<gene>
    <name evidence="2" type="ORF">SAMN02745121_09216</name>
</gene>
<dbReference type="InterPro" id="IPR027417">
    <property type="entry name" value="P-loop_NTPase"/>
</dbReference>
<accession>A0A1I2J8Q7</accession>
<dbReference type="Gene3D" id="3.40.50.300">
    <property type="entry name" value="P-loop containing nucleotide triphosphate hydrolases"/>
    <property type="match status" value="1"/>
</dbReference>
<dbReference type="Proteomes" id="UP000199400">
    <property type="component" value="Unassembled WGS sequence"/>
</dbReference>
<dbReference type="SUPFAM" id="SSF52540">
    <property type="entry name" value="P-loop containing nucleoside triphosphate hydrolases"/>
    <property type="match status" value="1"/>
</dbReference>
<proteinExistence type="predicted"/>
<name>A0A1I2J8Q7_9BACT</name>
<dbReference type="PANTHER" id="PTHR30050:SF4">
    <property type="entry name" value="ATP-BINDING PROTEIN RV3427C IN INSERTION SEQUENCE-RELATED"/>
    <property type="match status" value="1"/>
</dbReference>
<dbReference type="STRING" id="54.SAMN02745121_09216"/>
<evidence type="ECO:0000259" key="1">
    <source>
        <dbReference type="Pfam" id="PF01695"/>
    </source>
</evidence>
<dbReference type="Pfam" id="PF01695">
    <property type="entry name" value="IstB_IS21"/>
    <property type="match status" value="1"/>
</dbReference>
<dbReference type="GO" id="GO:0005524">
    <property type="term" value="F:ATP binding"/>
    <property type="evidence" value="ECO:0007669"/>
    <property type="project" value="InterPro"/>
</dbReference>
<evidence type="ECO:0000313" key="2">
    <source>
        <dbReference type="EMBL" id="SFF50380.1"/>
    </source>
</evidence>
<dbReference type="CDD" id="cd00009">
    <property type="entry name" value="AAA"/>
    <property type="match status" value="1"/>
</dbReference>
<dbReference type="InterPro" id="IPR002611">
    <property type="entry name" value="IstB_ATP-bd"/>
</dbReference>
<dbReference type="PANTHER" id="PTHR30050">
    <property type="entry name" value="CHROMOSOMAL REPLICATION INITIATOR PROTEIN DNAA"/>
    <property type="match status" value="1"/>
</dbReference>
<dbReference type="GO" id="GO:0006260">
    <property type="term" value="P:DNA replication"/>
    <property type="evidence" value="ECO:0007669"/>
    <property type="project" value="TreeGrafter"/>
</dbReference>
<dbReference type="AlphaFoldDB" id="A0A1I2J8Q7"/>
<reference evidence="3" key="1">
    <citation type="submission" date="2016-10" db="EMBL/GenBank/DDBJ databases">
        <authorList>
            <person name="Varghese N."/>
            <person name="Submissions S."/>
        </authorList>
    </citation>
    <scope>NUCLEOTIDE SEQUENCE [LARGE SCALE GENOMIC DNA]</scope>
    <source>
        <strain evidence="3">ATCC 25963</strain>
    </source>
</reference>
<evidence type="ECO:0000313" key="3">
    <source>
        <dbReference type="Proteomes" id="UP000199400"/>
    </source>
</evidence>
<feature type="non-terminal residue" evidence="2">
    <location>
        <position position="203"/>
    </location>
</feature>
<feature type="domain" description="IstB-like ATP-binding" evidence="1">
    <location>
        <begin position="28"/>
        <end position="202"/>
    </location>
</feature>
<protein>
    <submittedName>
        <fullName evidence="2">IstB transposition helper protein</fullName>
    </submittedName>
</protein>
<dbReference type="EMBL" id="FOMX01000149">
    <property type="protein sequence ID" value="SFF50380.1"/>
    <property type="molecule type" value="Genomic_DNA"/>
</dbReference>
<dbReference type="RefSeq" id="WP_100793625.1">
    <property type="nucleotide sequence ID" value="NZ_FOMX01000149.1"/>
</dbReference>
<organism evidence="2 3">
    <name type="scientific">Nannocystis exedens</name>
    <dbReference type="NCBI Taxonomy" id="54"/>
    <lineage>
        <taxon>Bacteria</taxon>
        <taxon>Pseudomonadati</taxon>
        <taxon>Myxococcota</taxon>
        <taxon>Polyangia</taxon>
        <taxon>Nannocystales</taxon>
        <taxon>Nannocystaceae</taxon>
        <taxon>Nannocystis</taxon>
    </lineage>
</organism>